<evidence type="ECO:0008006" key="4">
    <source>
        <dbReference type="Google" id="ProtNLM"/>
    </source>
</evidence>
<dbReference type="Gene3D" id="3.40.30.10">
    <property type="entry name" value="Glutaredoxin"/>
    <property type="match status" value="1"/>
</dbReference>
<comment type="caution">
    <text evidence="2">The sequence shown here is derived from an EMBL/GenBank/DDBJ whole genome shotgun (WGS) entry which is preliminary data.</text>
</comment>
<organism evidence="2 3">
    <name type="scientific">Shinella yambaruensis</name>
    <dbReference type="NCBI Taxonomy" id="415996"/>
    <lineage>
        <taxon>Bacteria</taxon>
        <taxon>Pseudomonadati</taxon>
        <taxon>Pseudomonadota</taxon>
        <taxon>Alphaproteobacteria</taxon>
        <taxon>Hyphomicrobiales</taxon>
        <taxon>Rhizobiaceae</taxon>
        <taxon>Shinella</taxon>
    </lineage>
</organism>
<accession>A0ABQ5ZCX1</accession>
<keyword evidence="1" id="KW-0175">Coiled coil</keyword>
<dbReference type="InterPro" id="IPR036249">
    <property type="entry name" value="Thioredoxin-like_sf"/>
</dbReference>
<sequence length="353" mass="38765">MTSNPGSVKRLLPGDAAPALILSTNLATGAHSPRVVFNETSIVVLWNAGCSGCLPAIATYSRAAKALGVPMYGVAIMVRDLDRTIEIARQTPTDALLAHEQVDPAQGGLSRGLVTRAWLEASGQRGIPAAFLIDSGGKIAWMGPLDDAILDPLRAVFDGAWDIEAARRHWENDVSDNDVIHLGIRRDIADAMLANDLERARSLIDEAERNRPELVHDHEFAMEKLILLAAVPETAAAAGGYYDTCVRTFADDPLQTLSFTDCVLHRKVPVEMFSQAAHDALKRVEHQIDGMADQLIPRLRFHFTSARLCRRLGDEDGYQRCVDALRALAANEITSFDLKQRIAAEIHRLHEER</sequence>
<dbReference type="RefSeq" id="WP_244765749.1">
    <property type="nucleotide sequence ID" value="NZ_BSOP01000005.1"/>
</dbReference>
<dbReference type="SUPFAM" id="SSF52833">
    <property type="entry name" value="Thioredoxin-like"/>
    <property type="match status" value="1"/>
</dbReference>
<dbReference type="Proteomes" id="UP001156702">
    <property type="component" value="Unassembled WGS sequence"/>
</dbReference>
<gene>
    <name evidence="2" type="ORF">GCM10007923_07620</name>
</gene>
<keyword evidence="3" id="KW-1185">Reference proteome</keyword>
<proteinExistence type="predicted"/>
<evidence type="ECO:0000313" key="2">
    <source>
        <dbReference type="EMBL" id="GLR49557.1"/>
    </source>
</evidence>
<evidence type="ECO:0000256" key="1">
    <source>
        <dbReference type="SAM" id="Coils"/>
    </source>
</evidence>
<name>A0ABQ5ZCX1_9HYPH</name>
<dbReference type="EMBL" id="BSOP01000005">
    <property type="protein sequence ID" value="GLR49557.1"/>
    <property type="molecule type" value="Genomic_DNA"/>
</dbReference>
<feature type="coiled-coil region" evidence="1">
    <location>
        <begin position="190"/>
        <end position="217"/>
    </location>
</feature>
<evidence type="ECO:0000313" key="3">
    <source>
        <dbReference type="Proteomes" id="UP001156702"/>
    </source>
</evidence>
<protein>
    <recommendedName>
        <fullName evidence="4">Redoxin domain-containing protein</fullName>
    </recommendedName>
</protein>
<reference evidence="3" key="1">
    <citation type="journal article" date="2019" name="Int. J. Syst. Evol. Microbiol.">
        <title>The Global Catalogue of Microorganisms (GCM) 10K type strain sequencing project: providing services to taxonomists for standard genome sequencing and annotation.</title>
        <authorList>
            <consortium name="The Broad Institute Genomics Platform"/>
            <consortium name="The Broad Institute Genome Sequencing Center for Infectious Disease"/>
            <person name="Wu L."/>
            <person name="Ma J."/>
        </authorList>
    </citation>
    <scope>NUCLEOTIDE SEQUENCE [LARGE SCALE GENOMIC DNA]</scope>
    <source>
        <strain evidence="3">NBRC 102122</strain>
    </source>
</reference>